<protein>
    <submittedName>
        <fullName evidence="8">OFA family MFS transporter</fullName>
    </submittedName>
</protein>
<evidence type="ECO:0000256" key="3">
    <source>
        <dbReference type="ARBA" id="ARBA00022692"/>
    </source>
</evidence>
<dbReference type="InterPro" id="IPR020846">
    <property type="entry name" value="MFS_dom"/>
</dbReference>
<organism evidence="8 9">
    <name type="scientific">Exobacillus caeni</name>
    <dbReference type="NCBI Taxonomy" id="2574798"/>
    <lineage>
        <taxon>Bacteria</taxon>
        <taxon>Bacillati</taxon>
        <taxon>Bacillota</taxon>
        <taxon>Bacilli</taxon>
        <taxon>Bacillales</taxon>
        <taxon>Guptibacillaceae</taxon>
        <taxon>Exobacillus</taxon>
    </lineage>
</organism>
<dbReference type="Proteomes" id="UP000308230">
    <property type="component" value="Unassembled WGS sequence"/>
</dbReference>
<keyword evidence="3 6" id="KW-0812">Transmembrane</keyword>
<feature type="domain" description="Major facilitator superfamily (MFS) profile" evidence="7">
    <location>
        <begin position="9"/>
        <end position="404"/>
    </location>
</feature>
<proteinExistence type="predicted"/>
<dbReference type="GO" id="GO:0022857">
    <property type="term" value="F:transmembrane transporter activity"/>
    <property type="evidence" value="ECO:0007669"/>
    <property type="project" value="InterPro"/>
</dbReference>
<dbReference type="Gene3D" id="1.20.1250.20">
    <property type="entry name" value="MFS general substrate transporter like domains"/>
    <property type="match status" value="2"/>
</dbReference>
<dbReference type="PROSITE" id="PS50850">
    <property type="entry name" value="MFS"/>
    <property type="match status" value="1"/>
</dbReference>
<feature type="transmembrane region" description="Helical" evidence="6">
    <location>
        <begin position="168"/>
        <end position="187"/>
    </location>
</feature>
<feature type="transmembrane region" description="Helical" evidence="6">
    <location>
        <begin position="253"/>
        <end position="271"/>
    </location>
</feature>
<evidence type="ECO:0000259" key="7">
    <source>
        <dbReference type="PROSITE" id="PS50850"/>
    </source>
</evidence>
<dbReference type="SUPFAM" id="SSF103473">
    <property type="entry name" value="MFS general substrate transporter"/>
    <property type="match status" value="1"/>
</dbReference>
<dbReference type="InterPro" id="IPR050327">
    <property type="entry name" value="Proton-linked_MCT"/>
</dbReference>
<comment type="caution">
    <text evidence="8">The sequence shown here is derived from an EMBL/GenBank/DDBJ whole genome shotgun (WGS) entry which is preliminary data.</text>
</comment>
<dbReference type="PANTHER" id="PTHR11360">
    <property type="entry name" value="MONOCARBOXYLATE TRANSPORTER"/>
    <property type="match status" value="1"/>
</dbReference>
<feature type="transmembrane region" description="Helical" evidence="6">
    <location>
        <begin position="7"/>
        <end position="27"/>
    </location>
</feature>
<feature type="transmembrane region" description="Helical" evidence="6">
    <location>
        <begin position="377"/>
        <end position="399"/>
    </location>
</feature>
<dbReference type="InterPro" id="IPR011701">
    <property type="entry name" value="MFS"/>
</dbReference>
<keyword evidence="2" id="KW-0813">Transport</keyword>
<dbReference type="Pfam" id="PF07690">
    <property type="entry name" value="MFS_1"/>
    <property type="match status" value="1"/>
</dbReference>
<feature type="transmembrane region" description="Helical" evidence="6">
    <location>
        <begin position="47"/>
        <end position="67"/>
    </location>
</feature>
<evidence type="ECO:0000313" key="9">
    <source>
        <dbReference type="Proteomes" id="UP000308230"/>
    </source>
</evidence>
<reference evidence="8 9" key="1">
    <citation type="submission" date="2019-04" db="EMBL/GenBank/DDBJ databases">
        <title>Bacillus caeni sp. nov., a bacterium isolated from mangrove sediment.</title>
        <authorList>
            <person name="Huang H."/>
            <person name="Mo K."/>
            <person name="Hu Y."/>
        </authorList>
    </citation>
    <scope>NUCLEOTIDE SEQUENCE [LARGE SCALE GENOMIC DNA]</scope>
    <source>
        <strain evidence="8 9">HB172195</strain>
    </source>
</reference>
<dbReference type="PANTHER" id="PTHR11360:SF317">
    <property type="entry name" value="MAJOR FACILITATOR SUPERFAMILY (MFS) PROFILE DOMAIN-CONTAINING PROTEIN-RELATED"/>
    <property type="match status" value="1"/>
</dbReference>
<accession>A0A5R9F2Z7</accession>
<feature type="transmembrane region" description="Helical" evidence="6">
    <location>
        <begin position="74"/>
        <end position="93"/>
    </location>
</feature>
<feature type="transmembrane region" description="Helical" evidence="6">
    <location>
        <begin position="139"/>
        <end position="162"/>
    </location>
</feature>
<dbReference type="InterPro" id="IPR036259">
    <property type="entry name" value="MFS_trans_sf"/>
</dbReference>
<feature type="transmembrane region" description="Helical" evidence="6">
    <location>
        <begin position="349"/>
        <end position="371"/>
    </location>
</feature>
<evidence type="ECO:0000313" key="8">
    <source>
        <dbReference type="EMBL" id="TLS36869.1"/>
    </source>
</evidence>
<comment type="subcellular location">
    <subcellularLocation>
        <location evidence="1">Cell membrane</location>
        <topology evidence="1">Multi-pass membrane protein</topology>
    </subcellularLocation>
</comment>
<evidence type="ECO:0000256" key="4">
    <source>
        <dbReference type="ARBA" id="ARBA00022989"/>
    </source>
</evidence>
<feature type="transmembrane region" description="Helical" evidence="6">
    <location>
        <begin position="291"/>
        <end position="307"/>
    </location>
</feature>
<dbReference type="RefSeq" id="WP_138127068.1">
    <property type="nucleotide sequence ID" value="NZ_SWLG01000008.1"/>
</dbReference>
<gene>
    <name evidence="8" type="ORF">FCL54_13005</name>
</gene>
<evidence type="ECO:0000256" key="6">
    <source>
        <dbReference type="SAM" id="Phobius"/>
    </source>
</evidence>
<evidence type="ECO:0000256" key="2">
    <source>
        <dbReference type="ARBA" id="ARBA00022448"/>
    </source>
</evidence>
<dbReference type="AlphaFoldDB" id="A0A5R9F2Z7"/>
<dbReference type="EMBL" id="SWLG01000008">
    <property type="protein sequence ID" value="TLS36869.1"/>
    <property type="molecule type" value="Genomic_DNA"/>
</dbReference>
<dbReference type="GO" id="GO:0005886">
    <property type="term" value="C:plasma membrane"/>
    <property type="evidence" value="ECO:0007669"/>
    <property type="project" value="UniProtKB-SubCell"/>
</dbReference>
<evidence type="ECO:0000256" key="5">
    <source>
        <dbReference type="ARBA" id="ARBA00023136"/>
    </source>
</evidence>
<feature type="transmembrane region" description="Helical" evidence="6">
    <location>
        <begin position="99"/>
        <end position="119"/>
    </location>
</feature>
<dbReference type="OrthoDB" id="9793415at2"/>
<feature type="transmembrane region" description="Helical" evidence="6">
    <location>
        <begin position="226"/>
        <end position="247"/>
    </location>
</feature>
<keyword evidence="9" id="KW-1185">Reference proteome</keyword>
<dbReference type="CDD" id="cd17353">
    <property type="entry name" value="MFS_OFA_like"/>
    <property type="match status" value="1"/>
</dbReference>
<keyword evidence="4 6" id="KW-1133">Transmembrane helix</keyword>
<keyword evidence="5 6" id="KW-0472">Membrane</keyword>
<sequence>MGKTKNRWLIAASAVGIHISIGSVYSWSVFTNPLRDQHGWGLSEISFTFSIAILFLGLSAAFMGHFVEKYGPRTSGIIASICFGLGLIGAGFAEGIDSLYLLYFFYGALGGIGLGIGYITPVSSLVKWFPDRRGMATGLAIMGFGFASLIASPIIAALIKSVGISSTFYILGAVYFVLMFASSLYLAPPPANWSPEGFDTEKEEEERTEDLSQSTANEAVKTVRFWALWAMLFINVTCGIAVISVASPMAQDIAGLSATAAATMVGLMGLFNGLGRIGWASVSDYIGRPNVYTTFFVIQTIAFLLLPNVTAALIFQLLIFLILTCYGGGFASIPAYIGDLFGTKQLGAIHGYILTAWAAAGLVGPIVVSWIRETTNSYSLTLYIFVGAFVVALAISLLIRVNIRHIRAQQNQATNTLSQ</sequence>
<evidence type="ECO:0000256" key="1">
    <source>
        <dbReference type="ARBA" id="ARBA00004651"/>
    </source>
</evidence>
<feature type="transmembrane region" description="Helical" evidence="6">
    <location>
        <begin position="313"/>
        <end position="337"/>
    </location>
</feature>
<name>A0A5R9F2Z7_9BACL</name>